<reference evidence="6 7" key="1">
    <citation type="submission" date="2024-04" db="EMBL/GenBank/DDBJ databases">
        <title>Screening of coral probiotics and analysis of their probiotic properties.</title>
        <authorList>
            <person name="Wang S."/>
        </authorList>
    </citation>
    <scope>NUCLEOTIDE SEQUENCE [LARGE SCALE GENOMIC DNA]</scope>
    <source>
        <strain evidence="6 7">GXU-Z9</strain>
    </source>
</reference>
<dbReference type="PANTHER" id="PTHR22683">
    <property type="entry name" value="SPORULATION PROTEIN RELATED"/>
    <property type="match status" value="1"/>
</dbReference>
<evidence type="ECO:0000256" key="3">
    <source>
        <dbReference type="PROSITE-ProRule" id="PRU00289"/>
    </source>
</evidence>
<dbReference type="Gene3D" id="3.30.980.40">
    <property type="match status" value="1"/>
</dbReference>
<dbReference type="Pfam" id="PF01580">
    <property type="entry name" value="FtsK_SpoIIIE"/>
    <property type="match status" value="1"/>
</dbReference>
<sequence>MNGNKLLALWINRLLLDHFKKQKNDHTEKLFVKISGLTISNIEAILNQLRTDLSVYKTFYDPIIRTVKEHPGFEEFSYQDYETSTWLRNNTKNNQALILIINEITPEAQSLENLFTIDESYLLTEDGLSSLYNVLSETGLIAADEIKFIKTFLDMYKTISEPQLRNIVNFISEILSDQSPSVIDKIQRKLPYLNLFMDSKLKINLEDKGRLKKNFQLANLEIKEKDRENIQNNLYSFIEQEEANGWSDEIWDTKSVEQLTKEVVEFVTQSSNLFLFNDFEFVKKITDFKLKTPSIKEEVEDVLNKYKEELSDAGKIKEFESGIDELVSGNDAEAIQDFIEEFEGFLDFQPGLVKKLNRTVEKLRNPSIYDDLTQAFIKEIFSLIEDERNHESIGLSKFILEIETNKTNENIQELLKLFLTNIQIVIPRVHFNQNTLPSVDENAKETEVTFKLSHYIGEELIKSKKFKVTRFNDLETYSFFEKIEDGIIPYTRNYAENEIEQIDIMSWTREKVQNYLALNQLDVKEHLQKFEDYLSNYIKKVQYARNYGVYSLDSKQLETDLENLLENIYSSSQVSQHIYQNINLIGAVDYFDNKKEESGIPIARTLTVFNPIRLVAFIRRCEEISNQIEQWVHFSTVGSLEIEKLEEYVEYARTKTSQLAPRYFASYGDPSYLIENAEVFGEGTFVLSSKAPNNNDYLANELSEEIVKVTKNYLEVYPYAKDGMDICMLYCQSSEVVKKCVESLFSKTKVNKLRLTVHSENASKLHYQLNKWLEQKEDFTKPEYESKFPKVEINVISGKSVNEIFSQVEKMMIDADLVVLADYFSQGNQISYQLERVKPKDTTFWFETIYKEPLKNDEAVKRISFVSEHLPNTLQSFYQLQYIIQSSAMPSKDELNVLKNIISINNINHNSLIDMMHRKFNWTMILDRYLDKTLLTKTSSQANIIQYKPKAGKNNQYKLIVSSSEYIRKLSQQTTDYAYYDRLHRKLVSIMKNEKISRESIVEAVNKVKDVSGGLVLKTIGRGKFAHEMLATYLSTNNEEETPNKLRVWAVCDDLPWFSSNKRRPDLVLTTIEKKDDTLELSFELVELKFVNHNIFDKERFDALKQIKTGMSLYNKLFNFEKKQLDSDYWRDELIQYFIERSAYSPENVQLLKEFQHINGDKIKVSIEGRVDVYCYTSNLTEFNFEKVDEGIFVDKLDSNIKNYIYTRAYILEQLKASESEIPAYEELVITESEKEILQLTLEDDSSNVGREQLGDTIEKVSYEEMPEPDETISDTDRQEGASDNEQSDVPSGSEDHDTSEEVTPNILPDDQQYPEVKALEGITLEYEIEDSNIDQVKDQYIRKLKHNFNQNGIHLNIKEAIIGSSVIRFELDLPADLPANKILSRSKDIQIWLGLSTEPHIFINKGMKIDIIREEPETIYFEKFMALTRQQLSNKISDTNLVAPLGLDPLNNVLFMDFSNSMSPHLLTGGTTGSGKSVTLNSIILGMMCLYSPEQVQFMFIDPKKVEFTIYEGKQHTRDVITDLGEAVNVLQYLVNEMEDRYTKFAKEGVTNLDEYITEVNERMPRIVLVFDEFADFMTQDADMKKQVENAIMRLGQKARAAGIHLIICTQNPKADIINTNIRNNLGARLALRASDATASNIILDESGAEKLAGKGDFLAKLYGNIERGKSPFLTPKVRRALLKYFNKE</sequence>
<evidence type="ECO:0000256" key="1">
    <source>
        <dbReference type="ARBA" id="ARBA00022741"/>
    </source>
</evidence>
<evidence type="ECO:0000259" key="5">
    <source>
        <dbReference type="PROSITE" id="PS50901"/>
    </source>
</evidence>
<gene>
    <name evidence="6" type="ORF">AADC60_16140</name>
</gene>
<evidence type="ECO:0000256" key="4">
    <source>
        <dbReference type="SAM" id="MobiDB-lite"/>
    </source>
</evidence>
<dbReference type="InterPro" id="IPR002543">
    <property type="entry name" value="FtsK_dom"/>
</dbReference>
<keyword evidence="7" id="KW-1185">Reference proteome</keyword>
<proteinExistence type="predicted"/>
<dbReference type="PANTHER" id="PTHR22683:SF1">
    <property type="entry name" value="TYPE VII SECRETION SYSTEM PROTEIN ESSC"/>
    <property type="match status" value="1"/>
</dbReference>
<keyword evidence="1 3" id="KW-0547">Nucleotide-binding</keyword>
<dbReference type="PROSITE" id="PS50901">
    <property type="entry name" value="FTSK"/>
    <property type="match status" value="1"/>
</dbReference>
<feature type="domain" description="FtsK" evidence="5">
    <location>
        <begin position="1451"/>
        <end position="1642"/>
    </location>
</feature>
<evidence type="ECO:0000313" key="7">
    <source>
        <dbReference type="Proteomes" id="UP001472074"/>
    </source>
</evidence>
<feature type="binding site" evidence="3">
    <location>
        <begin position="1471"/>
        <end position="1478"/>
    </location>
    <ligand>
        <name>ATP</name>
        <dbReference type="ChEBI" id="CHEBI:30616"/>
    </ligand>
</feature>
<feature type="compositionally biased region" description="Basic and acidic residues" evidence="4">
    <location>
        <begin position="1253"/>
        <end position="1263"/>
    </location>
</feature>
<feature type="compositionally biased region" description="Polar residues" evidence="4">
    <location>
        <begin position="1282"/>
        <end position="1291"/>
    </location>
</feature>
<dbReference type="InterPro" id="IPR050206">
    <property type="entry name" value="FtsK/SpoIIIE/SftA"/>
</dbReference>
<keyword evidence="2 3" id="KW-0067">ATP-binding</keyword>
<evidence type="ECO:0000313" key="6">
    <source>
        <dbReference type="EMBL" id="WZP05621.1"/>
    </source>
</evidence>
<dbReference type="EMBL" id="CP151651">
    <property type="protein sequence ID" value="WZP05621.1"/>
    <property type="molecule type" value="Genomic_DNA"/>
</dbReference>
<evidence type="ECO:0000256" key="2">
    <source>
        <dbReference type="ARBA" id="ARBA00022840"/>
    </source>
</evidence>
<accession>A0ABZ2ZBU1</accession>
<dbReference type="Gene3D" id="3.40.50.300">
    <property type="entry name" value="P-loop containing nucleotide triphosphate hydrolases"/>
    <property type="match status" value="1"/>
</dbReference>
<dbReference type="InterPro" id="IPR027417">
    <property type="entry name" value="P-loop_NTPase"/>
</dbReference>
<dbReference type="RefSeq" id="WP_342025549.1">
    <property type="nucleotide sequence ID" value="NZ_CP151651.1"/>
</dbReference>
<protein>
    <submittedName>
        <fullName evidence="6">FtsK/SpoIIIE domain-containing protein</fullName>
    </submittedName>
</protein>
<feature type="region of interest" description="Disordered" evidence="4">
    <location>
        <begin position="1241"/>
        <end position="1315"/>
    </location>
</feature>
<dbReference type="SUPFAM" id="SSF52540">
    <property type="entry name" value="P-loop containing nucleoside triphosphate hydrolases"/>
    <property type="match status" value="1"/>
</dbReference>
<organism evidence="6 7">
    <name type="scientific">Cytobacillus pseudoceanisediminis</name>
    <dbReference type="NCBI Taxonomy" id="3051614"/>
    <lineage>
        <taxon>Bacteria</taxon>
        <taxon>Bacillati</taxon>
        <taxon>Bacillota</taxon>
        <taxon>Bacilli</taxon>
        <taxon>Bacillales</taxon>
        <taxon>Bacillaceae</taxon>
        <taxon>Cytobacillus</taxon>
    </lineage>
</organism>
<name>A0ABZ2ZBU1_9BACI</name>
<feature type="compositionally biased region" description="Acidic residues" evidence="4">
    <location>
        <begin position="1265"/>
        <end position="1274"/>
    </location>
</feature>
<dbReference type="Proteomes" id="UP001472074">
    <property type="component" value="Chromosome"/>
</dbReference>